<name>A0A409W9B2_9AGAR</name>
<feature type="compositionally biased region" description="Pro residues" evidence="1">
    <location>
        <begin position="329"/>
        <end position="338"/>
    </location>
</feature>
<accession>A0A409W9B2</accession>
<feature type="compositionally biased region" description="Basic and acidic residues" evidence="1">
    <location>
        <begin position="216"/>
        <end position="228"/>
    </location>
</feature>
<evidence type="ECO:0000256" key="2">
    <source>
        <dbReference type="SAM" id="Phobius"/>
    </source>
</evidence>
<feature type="compositionally biased region" description="Basic and acidic residues" evidence="1">
    <location>
        <begin position="354"/>
        <end position="373"/>
    </location>
</feature>
<feature type="compositionally biased region" description="Low complexity" evidence="1">
    <location>
        <begin position="176"/>
        <end position="195"/>
    </location>
</feature>
<dbReference type="EMBL" id="NHYE01005290">
    <property type="protein sequence ID" value="PPQ75080.1"/>
    <property type="molecule type" value="Genomic_DNA"/>
</dbReference>
<keyword evidence="4" id="KW-1185">Reference proteome</keyword>
<dbReference type="Proteomes" id="UP000284706">
    <property type="component" value="Unassembled WGS sequence"/>
</dbReference>
<evidence type="ECO:0000256" key="1">
    <source>
        <dbReference type="SAM" id="MobiDB-lite"/>
    </source>
</evidence>
<feature type="transmembrane region" description="Helical" evidence="2">
    <location>
        <begin position="12"/>
        <end position="37"/>
    </location>
</feature>
<keyword evidence="2" id="KW-1133">Transmembrane helix</keyword>
<feature type="compositionally biased region" description="Basic and acidic residues" evidence="1">
    <location>
        <begin position="91"/>
        <end position="109"/>
    </location>
</feature>
<organism evidence="3 4">
    <name type="scientific">Gymnopilus dilepis</name>
    <dbReference type="NCBI Taxonomy" id="231916"/>
    <lineage>
        <taxon>Eukaryota</taxon>
        <taxon>Fungi</taxon>
        <taxon>Dikarya</taxon>
        <taxon>Basidiomycota</taxon>
        <taxon>Agaricomycotina</taxon>
        <taxon>Agaricomycetes</taxon>
        <taxon>Agaricomycetidae</taxon>
        <taxon>Agaricales</taxon>
        <taxon>Agaricineae</taxon>
        <taxon>Hymenogastraceae</taxon>
        <taxon>Gymnopilus</taxon>
    </lineage>
</organism>
<feature type="compositionally biased region" description="Basic residues" evidence="1">
    <location>
        <begin position="110"/>
        <end position="121"/>
    </location>
</feature>
<proteinExistence type="predicted"/>
<reference evidence="3 4" key="1">
    <citation type="journal article" date="2018" name="Evol. Lett.">
        <title>Horizontal gene cluster transfer increased hallucinogenic mushroom diversity.</title>
        <authorList>
            <person name="Reynolds H.T."/>
            <person name="Vijayakumar V."/>
            <person name="Gluck-Thaler E."/>
            <person name="Korotkin H.B."/>
            <person name="Matheny P.B."/>
            <person name="Slot J.C."/>
        </authorList>
    </citation>
    <scope>NUCLEOTIDE SEQUENCE [LARGE SCALE GENOMIC DNA]</scope>
    <source>
        <strain evidence="3 4">SRW20</strain>
    </source>
</reference>
<evidence type="ECO:0000313" key="3">
    <source>
        <dbReference type="EMBL" id="PPQ75080.1"/>
    </source>
</evidence>
<feature type="region of interest" description="Disordered" evidence="1">
    <location>
        <begin position="312"/>
        <end position="373"/>
    </location>
</feature>
<protein>
    <submittedName>
        <fullName evidence="3">Uncharacterized protein</fullName>
    </submittedName>
</protein>
<gene>
    <name evidence="3" type="ORF">CVT26_011826</name>
</gene>
<evidence type="ECO:0000313" key="4">
    <source>
        <dbReference type="Proteomes" id="UP000284706"/>
    </source>
</evidence>
<feature type="region of interest" description="Disordered" evidence="1">
    <location>
        <begin position="46"/>
        <end position="121"/>
    </location>
</feature>
<dbReference type="OrthoDB" id="3005638at2759"/>
<feature type="compositionally biased region" description="Low complexity" evidence="1">
    <location>
        <begin position="238"/>
        <end position="257"/>
    </location>
</feature>
<sequence length="373" mass="40888">MPEVDPRSQGVLVNAAGLLYASIGFSLSVLAALLNLLHLPKVQDASPVPTHTRVKPSSARGRQLLRSVSDKSAKSPLRTPKFGQKTLSPRISRESKKPNVKEPSSEKKVCKPSRHLHRRSKSMANIPIITIDYFGSTETLNGRRSAEVVKKVPPIPEVVHEPPKPAPEPQEVLPVSADPPSSDLKSPDSTLPSSTGAECDNNQAAPSFRLFGLKPWGKEKSKRLERCKSSPQLCRSQSLPRSPSHKQSSSDSSVTSPTKDETKPKSRKSLRKMSSVPAQGKESESNYSESGGHGLLTKVGIKFDVTFRHAEKKRSQTLRTQPYDAPYFALPPVPPLPPAYRKTAQEETSANRPSHPESNTDKLLDRKSSKSRI</sequence>
<dbReference type="InParanoid" id="A0A409W9B2"/>
<feature type="region of interest" description="Disordered" evidence="1">
    <location>
        <begin position="156"/>
        <end position="295"/>
    </location>
</feature>
<dbReference type="AlphaFoldDB" id="A0A409W9B2"/>
<keyword evidence="2" id="KW-0812">Transmembrane</keyword>
<keyword evidence="2" id="KW-0472">Membrane</keyword>
<comment type="caution">
    <text evidence="3">The sequence shown here is derived from an EMBL/GenBank/DDBJ whole genome shotgun (WGS) entry which is preliminary data.</text>
</comment>